<dbReference type="Proteomes" id="UP001167160">
    <property type="component" value="Unassembled WGS sequence"/>
</dbReference>
<evidence type="ECO:0000313" key="7">
    <source>
        <dbReference type="Proteomes" id="UP001167160"/>
    </source>
</evidence>
<dbReference type="PANTHER" id="PTHR43807">
    <property type="entry name" value="FI04487P"/>
    <property type="match status" value="1"/>
</dbReference>
<sequence>MTDLALRTGSINLGQGFPDTDGPSKVIEAARQALSHGANQYPPLNGTAPLREAIANQRQHRYQTPYNPQEQIVVTTGATEAITAAILALCEPGEEIITFDPAYDVYPAAARFAGARCRRIPLCPTLHGYEFDPQELAAAVNAKTRLVVLNTPHNPTGKIFTSAELQNIADVCIRHNLIAVTDEVYEYLTYEDYEHTPLASLPGMEERTLTVSSAGKTFSLTGWKVGWACGPTHLVSAMRSVKQYLTFASAAPLQDAVAIGLTSEEGWVAGLRRNLAANQEILSQGLRKAGFNVLPAEGGYFLQADVSPTDQPEALDFCRNLPHMGKIVAIPTQAFSAPENTKRYSSLVRFAFCKNDEVMKVAAQRIVTCFQHHR</sequence>
<organism evidence="6 7">
    <name type="scientific">Streptomyces meridianus</name>
    <dbReference type="NCBI Taxonomy" id="2938945"/>
    <lineage>
        <taxon>Bacteria</taxon>
        <taxon>Bacillati</taxon>
        <taxon>Actinomycetota</taxon>
        <taxon>Actinomycetes</taxon>
        <taxon>Kitasatosporales</taxon>
        <taxon>Streptomycetaceae</taxon>
        <taxon>Streptomyces</taxon>
    </lineage>
</organism>
<comment type="cofactor">
    <cofactor evidence="1">
        <name>pyridoxal 5'-phosphate</name>
        <dbReference type="ChEBI" id="CHEBI:597326"/>
    </cofactor>
</comment>
<dbReference type="InterPro" id="IPR015422">
    <property type="entry name" value="PyrdxlP-dep_Trfase_small"/>
</dbReference>
<feature type="domain" description="Aminotransferase class I/classII large" evidence="5">
    <location>
        <begin position="11"/>
        <end position="366"/>
    </location>
</feature>
<name>A0ABT0XBC2_9ACTN</name>
<dbReference type="Gene3D" id="3.40.640.10">
    <property type="entry name" value="Type I PLP-dependent aspartate aminotransferase-like (Major domain)"/>
    <property type="match status" value="1"/>
</dbReference>
<keyword evidence="7" id="KW-1185">Reference proteome</keyword>
<accession>A0ABT0XBC2</accession>
<evidence type="ECO:0000256" key="3">
    <source>
        <dbReference type="ARBA" id="ARBA00022679"/>
    </source>
</evidence>
<evidence type="ECO:0000256" key="2">
    <source>
        <dbReference type="ARBA" id="ARBA00022576"/>
    </source>
</evidence>
<dbReference type="SUPFAM" id="SSF53383">
    <property type="entry name" value="PLP-dependent transferases"/>
    <property type="match status" value="1"/>
</dbReference>
<dbReference type="EMBL" id="JAMQGM010000044">
    <property type="protein sequence ID" value="MCM2579600.1"/>
    <property type="molecule type" value="Genomic_DNA"/>
</dbReference>
<evidence type="ECO:0000256" key="4">
    <source>
        <dbReference type="ARBA" id="ARBA00022898"/>
    </source>
</evidence>
<dbReference type="GO" id="GO:0008483">
    <property type="term" value="F:transaminase activity"/>
    <property type="evidence" value="ECO:0007669"/>
    <property type="project" value="UniProtKB-KW"/>
</dbReference>
<keyword evidence="4" id="KW-0663">Pyridoxal phosphate</keyword>
<protein>
    <submittedName>
        <fullName evidence="6">Aminotransferase class I/II-fold pyridoxal phosphate-dependent enzyme</fullName>
    </submittedName>
</protein>
<dbReference type="RefSeq" id="WP_251417591.1">
    <property type="nucleotide sequence ID" value="NZ_JAMQGM010000044.1"/>
</dbReference>
<evidence type="ECO:0000256" key="1">
    <source>
        <dbReference type="ARBA" id="ARBA00001933"/>
    </source>
</evidence>
<proteinExistence type="predicted"/>
<dbReference type="InterPro" id="IPR015424">
    <property type="entry name" value="PyrdxlP-dep_Trfase"/>
</dbReference>
<gene>
    <name evidence="6" type="ORF">M1E25_19975</name>
</gene>
<dbReference type="PANTHER" id="PTHR43807:SF20">
    <property type="entry name" value="FI04487P"/>
    <property type="match status" value="1"/>
</dbReference>
<dbReference type="InterPro" id="IPR051326">
    <property type="entry name" value="Kynurenine-oxoglutarate_AT"/>
</dbReference>
<evidence type="ECO:0000259" key="5">
    <source>
        <dbReference type="Pfam" id="PF00155"/>
    </source>
</evidence>
<dbReference type="Pfam" id="PF00155">
    <property type="entry name" value="Aminotran_1_2"/>
    <property type="match status" value="1"/>
</dbReference>
<dbReference type="InterPro" id="IPR004839">
    <property type="entry name" value="Aminotransferase_I/II_large"/>
</dbReference>
<dbReference type="CDD" id="cd00609">
    <property type="entry name" value="AAT_like"/>
    <property type="match status" value="1"/>
</dbReference>
<dbReference type="Gene3D" id="3.90.1150.10">
    <property type="entry name" value="Aspartate Aminotransferase, domain 1"/>
    <property type="match status" value="1"/>
</dbReference>
<comment type="caution">
    <text evidence="6">The sequence shown here is derived from an EMBL/GenBank/DDBJ whole genome shotgun (WGS) entry which is preliminary data.</text>
</comment>
<evidence type="ECO:0000313" key="6">
    <source>
        <dbReference type="EMBL" id="MCM2579600.1"/>
    </source>
</evidence>
<dbReference type="InterPro" id="IPR015421">
    <property type="entry name" value="PyrdxlP-dep_Trfase_major"/>
</dbReference>
<reference evidence="6" key="1">
    <citation type="journal article" date="2023" name="Int. J. Syst. Evol. Microbiol.">
        <title>Streptomyces meridianus sp. nov. isolated from brackish water of the Tagus estuary in Alcochete, Portugal.</title>
        <authorList>
            <person name="Santos J.D.N."/>
            <person name="Klimek D."/>
            <person name="Calusinska M."/>
            <person name="Lobo Da Cunha A."/>
            <person name="Catita J."/>
            <person name="Goncalves H."/>
            <person name="Gonzalez I."/>
            <person name="Reyes F."/>
            <person name="Lage O.M."/>
        </authorList>
    </citation>
    <scope>NUCLEOTIDE SEQUENCE</scope>
    <source>
        <strain evidence="6">MTZ3.1</strain>
    </source>
</reference>
<keyword evidence="2 6" id="KW-0032">Aminotransferase</keyword>
<keyword evidence="3" id="KW-0808">Transferase</keyword>